<evidence type="ECO:0000256" key="7">
    <source>
        <dbReference type="ARBA" id="ARBA00023125"/>
    </source>
</evidence>
<feature type="region of interest" description="Disordered" evidence="9">
    <location>
        <begin position="757"/>
        <end position="780"/>
    </location>
</feature>
<comment type="similarity">
    <text evidence="8">Belongs to the helicase family. PriA subfamily.</text>
</comment>
<keyword evidence="2 8" id="KW-0235">DNA replication</keyword>
<evidence type="ECO:0000256" key="4">
    <source>
        <dbReference type="ARBA" id="ARBA00022741"/>
    </source>
</evidence>
<evidence type="ECO:0000256" key="8">
    <source>
        <dbReference type="HAMAP-Rule" id="MF_00983"/>
    </source>
</evidence>
<dbReference type="PANTHER" id="PTHR30580">
    <property type="entry name" value="PRIMOSOMAL PROTEIN N"/>
    <property type="match status" value="1"/>
</dbReference>
<feature type="compositionally biased region" description="Low complexity" evidence="9">
    <location>
        <begin position="33"/>
        <end position="49"/>
    </location>
</feature>
<dbReference type="Proteomes" id="UP001527866">
    <property type="component" value="Unassembled WGS sequence"/>
</dbReference>
<feature type="binding site" evidence="8">
    <location>
        <position position="572"/>
    </location>
    <ligand>
        <name>Zn(2+)</name>
        <dbReference type="ChEBI" id="CHEBI:29105"/>
        <label>2</label>
    </ligand>
</feature>
<dbReference type="InterPro" id="IPR005259">
    <property type="entry name" value="PriA"/>
</dbReference>
<comment type="cofactor">
    <cofactor evidence="8">
        <name>Zn(2+)</name>
        <dbReference type="ChEBI" id="CHEBI:29105"/>
    </cofactor>
    <text evidence="8">Binds 2 zinc ions per subunit.</text>
</comment>
<feature type="binding site" evidence="8">
    <location>
        <position position="587"/>
    </location>
    <ligand>
        <name>Zn(2+)</name>
        <dbReference type="ChEBI" id="CHEBI:29105"/>
        <label>1</label>
    </ligand>
</feature>
<feature type="compositionally biased region" description="Basic residues" evidence="9">
    <location>
        <begin position="50"/>
        <end position="59"/>
    </location>
</feature>
<dbReference type="RefSeq" id="WP_270688802.1">
    <property type="nucleotide sequence ID" value="NZ_JAQFWQ010000087.1"/>
</dbReference>
<keyword evidence="7 8" id="KW-0238">DNA-binding</keyword>
<comment type="caution">
    <text evidence="11">The sequence shown here is derived from an EMBL/GenBank/DDBJ whole genome shotgun (WGS) entry which is preliminary data.</text>
</comment>
<feature type="binding site" evidence="8">
    <location>
        <position position="575"/>
    </location>
    <ligand>
        <name>Zn(2+)</name>
        <dbReference type="ChEBI" id="CHEBI:29105"/>
        <label>2</label>
    </ligand>
</feature>
<feature type="compositionally biased region" description="Basic and acidic residues" evidence="9">
    <location>
        <begin position="172"/>
        <end position="182"/>
    </location>
</feature>
<evidence type="ECO:0000313" key="12">
    <source>
        <dbReference type="Proteomes" id="UP001527866"/>
    </source>
</evidence>
<evidence type="ECO:0000256" key="2">
    <source>
        <dbReference type="ARBA" id="ARBA00022705"/>
    </source>
</evidence>
<evidence type="ECO:0000259" key="10">
    <source>
        <dbReference type="Pfam" id="PF17764"/>
    </source>
</evidence>
<dbReference type="Pfam" id="PF17764">
    <property type="entry name" value="PriA_3primeBD"/>
    <property type="match status" value="1"/>
</dbReference>
<protein>
    <recommendedName>
        <fullName evidence="8">Probable replication restart protein PriA</fullName>
    </recommendedName>
    <alternativeName>
        <fullName evidence="8">Putative ATP-dependent DNA helicase PriA</fullName>
    </alternativeName>
</protein>
<keyword evidence="5 8" id="KW-0862">Zinc</keyword>
<comment type="subunit">
    <text evidence="8">Component of the replication restart primosome.</text>
</comment>
<dbReference type="Gene3D" id="3.40.50.300">
    <property type="entry name" value="P-loop containing nucleotide triphosphate hydrolases"/>
    <property type="match status" value="1"/>
</dbReference>
<dbReference type="InterPro" id="IPR041222">
    <property type="entry name" value="PriA_3primeBD"/>
</dbReference>
<dbReference type="PANTHER" id="PTHR30580:SF0">
    <property type="entry name" value="PRIMOSOMAL PROTEIN N"/>
    <property type="match status" value="1"/>
</dbReference>
<comment type="function">
    <text evidence="8">Initiates the restart of stalled replication forks, which reloads the replicative helicase on sites other than the origin of replication. Recognizes and binds to abandoned replication forks and remodels them to uncover a helicase loading site. Promotes assembly of the primosome at these replication forks.</text>
</comment>
<keyword evidence="12" id="KW-1185">Reference proteome</keyword>
<feature type="region of interest" description="Disordered" evidence="9">
    <location>
        <begin position="1"/>
        <end position="66"/>
    </location>
</feature>
<reference evidence="11 12" key="1">
    <citation type="submission" date="2023-01" db="EMBL/GenBank/DDBJ databases">
        <title>Draft genome sequence of Nocardiopsis sp. RSe5-2 isolated from halophytes.</title>
        <authorList>
            <person name="Duangmal K."/>
            <person name="Chantavorakit T."/>
        </authorList>
    </citation>
    <scope>NUCLEOTIDE SEQUENCE [LARGE SCALE GENOMIC DNA]</scope>
    <source>
        <strain evidence="11 12">RSe5-2</strain>
    </source>
</reference>
<evidence type="ECO:0000313" key="11">
    <source>
        <dbReference type="EMBL" id="MDA2813696.1"/>
    </source>
</evidence>
<evidence type="ECO:0000256" key="6">
    <source>
        <dbReference type="ARBA" id="ARBA00022840"/>
    </source>
</evidence>
<feature type="domain" description="Primosomal protein N' 3' DNA-binding" evidence="10">
    <location>
        <begin position="69"/>
        <end position="168"/>
    </location>
</feature>
<name>A0ABT4UAB7_9ACTN</name>
<feature type="region of interest" description="Disordered" evidence="9">
    <location>
        <begin position="170"/>
        <end position="302"/>
    </location>
</feature>
<proteinExistence type="inferred from homology"/>
<dbReference type="Gene3D" id="3.40.1440.60">
    <property type="entry name" value="PriA, 3(prime) DNA-binding domain"/>
    <property type="match status" value="1"/>
</dbReference>
<feature type="compositionally biased region" description="Acidic residues" evidence="9">
    <location>
        <begin position="264"/>
        <end position="273"/>
    </location>
</feature>
<keyword evidence="4 8" id="KW-0547">Nucleotide-binding</keyword>
<evidence type="ECO:0000256" key="3">
    <source>
        <dbReference type="ARBA" id="ARBA00022723"/>
    </source>
</evidence>
<evidence type="ECO:0000256" key="5">
    <source>
        <dbReference type="ARBA" id="ARBA00022833"/>
    </source>
</evidence>
<comment type="caution">
    <text evidence="8">As this protein does not have any detectable helicase domains, it probably does not have helicase activity.</text>
</comment>
<keyword evidence="1 8" id="KW-0639">Primosome</keyword>
<dbReference type="InterPro" id="IPR042115">
    <property type="entry name" value="PriA_3primeBD_sf"/>
</dbReference>
<sequence>MDPQPEPGEGLLFDVPEAGPAADAQGGSAAPQTSGKAGGKAASTTTKANTKAKKGPKKRSPAEELPIARVAVDTPLPHLDRLFDYQVPADMADDAVAGCRVRVPFHGQVLSGFLIERAAASDFTGRLSYLSAVVSPEPVLTPEIRGLARAVADRYAGTFSDVLRLAVPPRHARVEKEARTGTKPDGATGQDSSGEQAEAPSESGGTTADGTAAPPDDTAAADASPDTEAPPNADDGGGAPPEQATSDTPPEAAQPEDAPQSEDTGAEPDDGEEPAPPAAPADADSSHASPDPELDAEAIGPWADYPHGPSFISALRAGRPARAVWSALPGPDWDDAIAVAVRTTVDAGRGAVVVVPDGRDVAALDAALTERLGPGRHVALTAELGPAERYRRWLAALRGQASAVVGTRAAMFAPVHDLGLVVLWDDGDDVHADPHAPYPHARTVLTLRAHRAGAAALIGGHTRTAEGARLVESGWAHPLTADRATVRRRAPAVRASGDDFELARDEAARAARLPHLAMRVAREAAAHGPVLVQVPRRGYLASLACNRCRAHARCGSCQGPLALRSAHAAPYCRWCGRIAGDWRCEECGHARVRASVVGDRRTAEELGRAFPSLPVRTSGRDEVLTTVPDRPALVVATPGAEPAAEGGYAAALLLDGWAMLGRADLRASEEAARRWFSAAALVRSAEEGGRVVVMADASVPAVQALVRWDPSGLAERELEERRELGFPPAVTMASVTGAPAKVRELLDGLTLPESAEVLGPVPVDAGGPGPRSSEESPERALLRVPHADAHELTKALKAAAAARSARREEHLAQVRVDPLQVV</sequence>
<feature type="binding site" evidence="8">
    <location>
        <position position="557"/>
    </location>
    <ligand>
        <name>Zn(2+)</name>
        <dbReference type="ChEBI" id="CHEBI:29105"/>
        <label>2</label>
    </ligand>
</feature>
<accession>A0ABT4UAB7</accession>
<feature type="compositionally biased region" description="Low complexity" evidence="9">
    <location>
        <begin position="201"/>
        <end position="234"/>
    </location>
</feature>
<feature type="binding site" evidence="8">
    <location>
        <position position="548"/>
    </location>
    <ligand>
        <name>Zn(2+)</name>
        <dbReference type="ChEBI" id="CHEBI:29105"/>
        <label>1</label>
    </ligand>
</feature>
<organism evidence="11 12">
    <name type="scientific">Nocardiopsis endophytica</name>
    <dbReference type="NCBI Taxonomy" id="3018445"/>
    <lineage>
        <taxon>Bacteria</taxon>
        <taxon>Bacillati</taxon>
        <taxon>Actinomycetota</taxon>
        <taxon>Actinomycetes</taxon>
        <taxon>Streptosporangiales</taxon>
        <taxon>Nocardiopsidaceae</taxon>
        <taxon>Nocardiopsis</taxon>
    </lineage>
</organism>
<gene>
    <name evidence="8" type="primary">priA</name>
    <name evidence="11" type="ORF">O4J56_23835</name>
</gene>
<feature type="compositionally biased region" description="Low complexity" evidence="9">
    <location>
        <begin position="280"/>
        <end position="291"/>
    </location>
</feature>
<evidence type="ECO:0000256" key="9">
    <source>
        <dbReference type="SAM" id="MobiDB-lite"/>
    </source>
</evidence>
<feature type="binding site" evidence="8">
    <location>
        <position position="554"/>
    </location>
    <ligand>
        <name>Zn(2+)</name>
        <dbReference type="ChEBI" id="CHEBI:29105"/>
        <label>2</label>
    </ligand>
</feature>
<feature type="binding site" evidence="8">
    <location>
        <position position="584"/>
    </location>
    <ligand>
        <name>Zn(2+)</name>
        <dbReference type="ChEBI" id="CHEBI:29105"/>
        <label>1</label>
    </ligand>
</feature>
<dbReference type="HAMAP" id="MF_00983">
    <property type="entry name" value="PriA"/>
    <property type="match status" value="1"/>
</dbReference>
<dbReference type="SUPFAM" id="SSF52540">
    <property type="entry name" value="P-loop containing nucleoside triphosphate hydrolases"/>
    <property type="match status" value="1"/>
</dbReference>
<dbReference type="InterPro" id="IPR027417">
    <property type="entry name" value="P-loop_NTPase"/>
</dbReference>
<dbReference type="EMBL" id="JAQFWQ010000087">
    <property type="protein sequence ID" value="MDA2813696.1"/>
    <property type="molecule type" value="Genomic_DNA"/>
</dbReference>
<feature type="compositionally biased region" description="Low complexity" evidence="9">
    <location>
        <begin position="249"/>
        <end position="258"/>
    </location>
</feature>
<keyword evidence="6 8" id="KW-0067">ATP-binding</keyword>
<feature type="binding site" evidence="8">
    <location>
        <position position="545"/>
    </location>
    <ligand>
        <name>Zn(2+)</name>
        <dbReference type="ChEBI" id="CHEBI:29105"/>
        <label>1</label>
    </ligand>
</feature>
<evidence type="ECO:0000256" key="1">
    <source>
        <dbReference type="ARBA" id="ARBA00022515"/>
    </source>
</evidence>
<keyword evidence="3 8" id="KW-0479">Metal-binding</keyword>